<comment type="caution">
    <text evidence="1">The sequence shown here is derived from an EMBL/GenBank/DDBJ whole genome shotgun (WGS) entry which is preliminary data.</text>
</comment>
<keyword evidence="2" id="KW-1185">Reference proteome</keyword>
<proteinExistence type="predicted"/>
<dbReference type="Proteomes" id="UP000815325">
    <property type="component" value="Unassembled WGS sequence"/>
</dbReference>
<reference evidence="1" key="1">
    <citation type="submission" date="2017-08" db="EMBL/GenBank/DDBJ databases">
        <authorList>
            <person name="Polle J.E."/>
            <person name="Barry K."/>
            <person name="Cushman J."/>
            <person name="Schmutz J."/>
            <person name="Tran D."/>
            <person name="Hathwaick L.T."/>
            <person name="Yim W.C."/>
            <person name="Jenkins J."/>
            <person name="Mckie-Krisberg Z.M."/>
            <person name="Prochnik S."/>
            <person name="Lindquist E."/>
            <person name="Dockter R.B."/>
            <person name="Adam C."/>
            <person name="Molina H."/>
            <person name="Bunkerborg J."/>
            <person name="Jin E."/>
            <person name="Buchheim M."/>
            <person name="Magnuson J."/>
        </authorList>
    </citation>
    <scope>NUCLEOTIDE SEQUENCE</scope>
    <source>
        <strain evidence="1">CCAP 19/18</strain>
    </source>
</reference>
<gene>
    <name evidence="1" type="ORF">DUNSADRAFT_4769</name>
</gene>
<protein>
    <submittedName>
        <fullName evidence="1">Uncharacterized protein</fullName>
    </submittedName>
</protein>
<accession>A0ABQ7GRC7</accession>
<dbReference type="EMBL" id="MU069626">
    <property type="protein sequence ID" value="KAF5837149.1"/>
    <property type="molecule type" value="Genomic_DNA"/>
</dbReference>
<sequence length="178" mass="17048">MQAPAASATKQVVSVSSAQGLRMNGCSLLRSTAAALAAAANGTTPNATAATPAALLGLILAPLLAQAPASLSTPSISSSSSSDLSSLSSCSSMSVSSSSLALDLAMGPSTAASAAAAAAMLPSLQGGIRYAADADSLAVIACGSAEVMAAANASAALGGVEQAGAGLWWSDEDSFLRE</sequence>
<evidence type="ECO:0000313" key="1">
    <source>
        <dbReference type="EMBL" id="KAF5837149.1"/>
    </source>
</evidence>
<evidence type="ECO:0000313" key="2">
    <source>
        <dbReference type="Proteomes" id="UP000815325"/>
    </source>
</evidence>
<name>A0ABQ7GRC7_DUNSA</name>
<organism evidence="1 2">
    <name type="scientific">Dunaliella salina</name>
    <name type="common">Green alga</name>
    <name type="synonym">Protococcus salinus</name>
    <dbReference type="NCBI Taxonomy" id="3046"/>
    <lineage>
        <taxon>Eukaryota</taxon>
        <taxon>Viridiplantae</taxon>
        <taxon>Chlorophyta</taxon>
        <taxon>core chlorophytes</taxon>
        <taxon>Chlorophyceae</taxon>
        <taxon>CS clade</taxon>
        <taxon>Chlamydomonadales</taxon>
        <taxon>Dunaliellaceae</taxon>
        <taxon>Dunaliella</taxon>
    </lineage>
</organism>